<evidence type="ECO:0000313" key="3">
    <source>
        <dbReference type="Proteomes" id="UP000325113"/>
    </source>
</evidence>
<accession>A0A5A8CVY4</accession>
<reference evidence="2 3" key="1">
    <citation type="submission" date="2019-07" db="EMBL/GenBank/DDBJ databases">
        <title>Genomes of Cafeteria roenbergensis.</title>
        <authorList>
            <person name="Fischer M.G."/>
            <person name="Hackl T."/>
            <person name="Roman M."/>
        </authorList>
    </citation>
    <scope>NUCLEOTIDE SEQUENCE [LARGE SCALE GENOMIC DNA]</scope>
    <source>
        <strain evidence="2 3">Cflag</strain>
    </source>
</reference>
<dbReference type="SMART" id="SM00015">
    <property type="entry name" value="IQ"/>
    <property type="match status" value="3"/>
</dbReference>
<dbReference type="InterPro" id="IPR000048">
    <property type="entry name" value="IQ_motif_EF-hand-BS"/>
</dbReference>
<dbReference type="EMBL" id="VLTM01000081">
    <property type="protein sequence ID" value="KAA0156527.1"/>
    <property type="molecule type" value="Genomic_DNA"/>
</dbReference>
<sequence length="349" mass="39885">MQSILREYRAHAVLGSLRWELFKRRADLEDAALAVQCAWRGWIARQRAAARALALEEFAAAVEALARIAQRVYRGHVGRRWAAWVRAFGAPVVRGWVHRSAALIQALYRGMVGRRYAEEVRRGAEMRHMAASRVQRVWRGSRVQGWREIALDRVRTMVRRGRAAREAEGRAAMRRTRMRQRGAADQDSASDEPSEDDWEPFWDEAAGAQRWYSAARDATSLRRPQWALERRLVAEQAPVLVYWPLSRRSFQGRFVRWVPSKLKFKVEYDDGDVEYLAAHQDHKRVQVRWAGGAWVPFAALPHGEWRPPARHADQPGRAARRSSARPAGLYGLVAEVDADAAGQRARADA</sequence>
<evidence type="ECO:0000313" key="2">
    <source>
        <dbReference type="EMBL" id="KAA0156527.1"/>
    </source>
</evidence>
<dbReference type="PROSITE" id="PS50096">
    <property type="entry name" value="IQ"/>
    <property type="match status" value="2"/>
</dbReference>
<name>A0A5A8CVY4_CAFRO</name>
<comment type="caution">
    <text evidence="2">The sequence shown here is derived from an EMBL/GenBank/DDBJ whole genome shotgun (WGS) entry which is preliminary data.</text>
</comment>
<feature type="region of interest" description="Disordered" evidence="1">
    <location>
        <begin position="165"/>
        <end position="199"/>
    </location>
</feature>
<organism evidence="2 3">
    <name type="scientific">Cafeteria roenbergensis</name>
    <name type="common">Marine flagellate</name>
    <dbReference type="NCBI Taxonomy" id="33653"/>
    <lineage>
        <taxon>Eukaryota</taxon>
        <taxon>Sar</taxon>
        <taxon>Stramenopiles</taxon>
        <taxon>Bigyra</taxon>
        <taxon>Opalozoa</taxon>
        <taxon>Bicosoecida</taxon>
        <taxon>Cafeteriaceae</taxon>
        <taxon>Cafeteria</taxon>
    </lineage>
</organism>
<dbReference type="Pfam" id="PF00612">
    <property type="entry name" value="IQ"/>
    <property type="match status" value="2"/>
</dbReference>
<evidence type="ECO:0000256" key="1">
    <source>
        <dbReference type="SAM" id="MobiDB-lite"/>
    </source>
</evidence>
<feature type="compositionally biased region" description="Acidic residues" evidence="1">
    <location>
        <begin position="188"/>
        <end position="199"/>
    </location>
</feature>
<gene>
    <name evidence="2" type="ORF">FNF31_05880</name>
</gene>
<dbReference type="Gene3D" id="1.20.5.190">
    <property type="match status" value="1"/>
</dbReference>
<dbReference type="AlphaFoldDB" id="A0A5A8CVY4"/>
<protein>
    <submittedName>
        <fullName evidence="2">Uncharacterized protein</fullName>
    </submittedName>
</protein>
<dbReference type="Proteomes" id="UP000325113">
    <property type="component" value="Unassembled WGS sequence"/>
</dbReference>
<proteinExistence type="predicted"/>